<keyword evidence="4" id="KW-1185">Reference proteome</keyword>
<feature type="compositionally biased region" description="Basic residues" evidence="1">
    <location>
        <begin position="175"/>
        <end position="193"/>
    </location>
</feature>
<dbReference type="InterPro" id="IPR026624">
    <property type="entry name" value="CECR6"/>
</dbReference>
<keyword evidence="2" id="KW-0812">Transmembrane</keyword>
<dbReference type="Proteomes" id="UP000008225">
    <property type="component" value="Chromosome 15"/>
</dbReference>
<dbReference type="PANTHER" id="PTHR47399:SF1">
    <property type="entry name" value="TRANSMEMBRANE PROTEIN 121B"/>
    <property type="match status" value="1"/>
</dbReference>
<organism evidence="3 4">
    <name type="scientific">Callithrix jacchus</name>
    <name type="common">White-tufted-ear marmoset</name>
    <name type="synonym">Simia Jacchus</name>
    <dbReference type="NCBI Taxonomy" id="9483"/>
    <lineage>
        <taxon>Eukaryota</taxon>
        <taxon>Metazoa</taxon>
        <taxon>Chordata</taxon>
        <taxon>Craniata</taxon>
        <taxon>Vertebrata</taxon>
        <taxon>Euteleostomi</taxon>
        <taxon>Mammalia</taxon>
        <taxon>Eutheria</taxon>
        <taxon>Euarchontoglires</taxon>
        <taxon>Primates</taxon>
        <taxon>Haplorrhini</taxon>
        <taxon>Platyrrhini</taxon>
        <taxon>Cebidae</taxon>
        <taxon>Callitrichinae</taxon>
        <taxon>Callithrix</taxon>
        <taxon>Callithrix</taxon>
    </lineage>
</organism>
<keyword evidence="2" id="KW-0472">Membrane</keyword>
<feature type="region of interest" description="Disordered" evidence="1">
    <location>
        <begin position="161"/>
        <end position="236"/>
    </location>
</feature>
<feature type="compositionally biased region" description="Basic residues" evidence="1">
    <location>
        <begin position="263"/>
        <end position="275"/>
    </location>
</feature>
<sequence length="467" mass="49779">SSAPPPLFLPIQRAALSPPLVLPPPLPLESSPGFPASSFAPSLPAGSLPAPPPPRPPPPRSAPLRDCPRSHPARSGSPSPVAPVRISPPPGPGESLHRWGGSGPGSLQPSRPPGVGGEGAAGRPRSPSDDNAPGAWPPSLGLLRAWRLPAAPRRRSAAATLFSRGLLPRPERLRRQQHQHQPRGRRQQTRRGRRLPEKQHGRRARGLGPEPERQQAAGAQRRAPEAAGSGGSPCRPRGRRLLLLRRHLLLQLHAHLLLQHDHRGLRRGRSGRGRRGPREPLSGAHGRRGGRRRLLLFVLLLRPPGPARPGRRGRRRGCALSPGCRWGYQALSVVLLLAQGGLLELYLIAVTDLYWCSWIATDLVVVVGWAIFFAKNSRGIRGGAASGAHNHHPHHHHPAPPLHLPASSAASAPAKAYGARGDAGGVGGGLGAATAVGEFAFAYLAWLIYSIAFAPKVVLILLIHVHP</sequence>
<evidence type="ECO:0000256" key="1">
    <source>
        <dbReference type="SAM" id="MobiDB-lite"/>
    </source>
</evidence>
<reference evidence="3" key="3">
    <citation type="submission" date="2025-09" db="UniProtKB">
        <authorList>
            <consortium name="Ensembl"/>
        </authorList>
    </citation>
    <scope>IDENTIFICATION</scope>
</reference>
<feature type="transmembrane region" description="Helical" evidence="2">
    <location>
        <begin position="326"/>
        <end position="346"/>
    </location>
</feature>
<dbReference type="PANTHER" id="PTHR47399">
    <property type="entry name" value="TRANSMEMBRANE PROTEIN 121B"/>
    <property type="match status" value="1"/>
</dbReference>
<feature type="region of interest" description="Disordered" evidence="1">
    <location>
        <begin position="18"/>
        <end position="139"/>
    </location>
</feature>
<name>A0A8I3XBX0_CALJA</name>
<evidence type="ECO:0000313" key="4">
    <source>
        <dbReference type="Proteomes" id="UP000008225"/>
    </source>
</evidence>
<feature type="transmembrane region" description="Helical" evidence="2">
    <location>
        <begin position="353"/>
        <end position="374"/>
    </location>
</feature>
<protein>
    <submittedName>
        <fullName evidence="3">Uncharacterized protein</fullName>
    </submittedName>
</protein>
<evidence type="ECO:0000313" key="3">
    <source>
        <dbReference type="Ensembl" id="ENSCJAP00000091714.1"/>
    </source>
</evidence>
<reference evidence="3" key="2">
    <citation type="submission" date="2025-08" db="UniProtKB">
        <authorList>
            <consortium name="Ensembl"/>
        </authorList>
    </citation>
    <scope>IDENTIFICATION</scope>
</reference>
<proteinExistence type="predicted"/>
<dbReference type="Ensembl" id="ENSCJAT00000118185.1">
    <property type="protein sequence ID" value="ENSCJAP00000091714.1"/>
    <property type="gene ID" value="ENSCJAG00000070788.1"/>
</dbReference>
<feature type="transmembrane region" description="Helical" evidence="2">
    <location>
        <begin position="440"/>
        <end position="463"/>
    </location>
</feature>
<feature type="compositionally biased region" description="Low complexity" evidence="1">
    <location>
        <begin position="214"/>
        <end position="227"/>
    </location>
</feature>
<feature type="compositionally biased region" description="Low complexity" evidence="1">
    <location>
        <begin position="28"/>
        <end position="48"/>
    </location>
</feature>
<evidence type="ECO:0000256" key="2">
    <source>
        <dbReference type="SAM" id="Phobius"/>
    </source>
</evidence>
<accession>A0A8I3XBX0</accession>
<reference evidence="3 4" key="1">
    <citation type="submission" date="2009-03" db="EMBL/GenBank/DDBJ databases">
        <authorList>
            <person name="Warren W."/>
            <person name="Ye L."/>
            <person name="Minx P."/>
            <person name="Worley K."/>
            <person name="Gibbs R."/>
            <person name="Wilson R.K."/>
        </authorList>
    </citation>
    <scope>NUCLEOTIDE SEQUENCE [LARGE SCALE GENOMIC DNA]</scope>
</reference>
<feature type="compositionally biased region" description="Pro residues" evidence="1">
    <location>
        <begin position="49"/>
        <end position="61"/>
    </location>
</feature>
<dbReference type="GeneTree" id="ENSGT00970000197831"/>
<keyword evidence="2" id="KW-1133">Transmembrane helix</keyword>
<feature type="region of interest" description="Disordered" evidence="1">
    <location>
        <begin position="263"/>
        <end position="288"/>
    </location>
</feature>
<dbReference type="AlphaFoldDB" id="A0A8I3XBX0"/>